<evidence type="ECO:0000313" key="2">
    <source>
        <dbReference type="EMBL" id="PEN82984.1"/>
    </source>
</evidence>
<name>A0A2B6G8Z6_9BACI</name>
<reference evidence="2 4" key="1">
    <citation type="submission" date="2017-09" db="EMBL/GenBank/DDBJ databases">
        <title>Large-scale bioinformatics analysis of Bacillus genomes uncovers conserved roles of natural products in bacterial physiology.</title>
        <authorList>
            <consortium name="Agbiome Team Llc"/>
            <person name="Bleich R.M."/>
            <person name="Kirk G.J."/>
            <person name="Santa Maria K.C."/>
            <person name="Allen S.E."/>
            <person name="Farag S."/>
            <person name="Shank E.A."/>
            <person name="Bowers A."/>
        </authorList>
    </citation>
    <scope>NUCLEOTIDE SEQUENCE [LARGE SCALE GENOMIC DNA]</scope>
    <source>
        <strain evidence="2 4">AFS027629</strain>
    </source>
</reference>
<comment type="caution">
    <text evidence="3">The sequence shown here is derived from an EMBL/GenBank/DDBJ whole genome shotgun (WGS) entry which is preliminary data.</text>
</comment>
<dbReference type="Proteomes" id="UP000220841">
    <property type="component" value="Unassembled WGS sequence"/>
</dbReference>
<keyword evidence="1" id="KW-0472">Membrane</keyword>
<dbReference type="AlphaFoldDB" id="A0A2B6G8Z6"/>
<keyword evidence="1" id="KW-0812">Transmembrane</keyword>
<dbReference type="EMBL" id="NUAP01000068">
    <property type="protein sequence ID" value="PEN82984.1"/>
    <property type="molecule type" value="Genomic_DNA"/>
</dbReference>
<reference evidence="3 5" key="2">
    <citation type="submission" date="2017-09" db="EMBL/GenBank/DDBJ databases">
        <title>Large-scale bioinformatics analysis of Bacillus genomes uncovers conserved roles of natural products in bacterial physiology.</title>
        <authorList>
            <consortium name="Agbiome Team Llc"/>
            <person name="Bleich R.M."/>
            <person name="Grubbs K.J."/>
            <person name="Santa Maria K.C."/>
            <person name="Allen S.E."/>
            <person name="Farag S."/>
            <person name="Shank E.A."/>
            <person name="Bowers A."/>
        </authorList>
    </citation>
    <scope>NUCLEOTIDE SEQUENCE [LARGE SCALE GENOMIC DNA]</scope>
    <source>
        <strain evidence="3 5">AFS021349</strain>
    </source>
</reference>
<sequence>MKIKIDISLTHIHKHKTLNYSVYIYIMSNIVNFYLLVLQKGIYSLRMFLYIAQGCYSYSKIIISNRYNLL</sequence>
<organism evidence="3 5">
    <name type="scientific">Bacillus toyonensis</name>
    <dbReference type="NCBI Taxonomy" id="155322"/>
    <lineage>
        <taxon>Bacteria</taxon>
        <taxon>Bacillati</taxon>
        <taxon>Bacillota</taxon>
        <taxon>Bacilli</taxon>
        <taxon>Bacillales</taxon>
        <taxon>Bacillaceae</taxon>
        <taxon>Bacillus</taxon>
        <taxon>Bacillus cereus group</taxon>
    </lineage>
</organism>
<proteinExistence type="predicted"/>
<protein>
    <submittedName>
        <fullName evidence="3">Uncharacterized protein</fullName>
    </submittedName>
</protein>
<accession>A0A2B6G8Z6</accession>
<feature type="transmembrane region" description="Helical" evidence="1">
    <location>
        <begin position="20"/>
        <end position="38"/>
    </location>
</feature>
<dbReference type="EMBL" id="NUBY01000048">
    <property type="protein sequence ID" value="PEQ06954.1"/>
    <property type="molecule type" value="Genomic_DNA"/>
</dbReference>
<evidence type="ECO:0000313" key="5">
    <source>
        <dbReference type="Proteomes" id="UP000220841"/>
    </source>
</evidence>
<dbReference type="Proteomes" id="UP000220078">
    <property type="component" value="Unassembled WGS sequence"/>
</dbReference>
<gene>
    <name evidence="2" type="ORF">CN551_29625</name>
    <name evidence="3" type="ORF">CN585_13905</name>
</gene>
<evidence type="ECO:0000256" key="1">
    <source>
        <dbReference type="SAM" id="Phobius"/>
    </source>
</evidence>
<evidence type="ECO:0000313" key="4">
    <source>
        <dbReference type="Proteomes" id="UP000220078"/>
    </source>
</evidence>
<evidence type="ECO:0000313" key="3">
    <source>
        <dbReference type="EMBL" id="PEQ06954.1"/>
    </source>
</evidence>
<keyword evidence="1" id="KW-1133">Transmembrane helix</keyword>